<keyword evidence="5" id="KW-1185">Reference proteome</keyword>
<dbReference type="InterPro" id="IPR051561">
    <property type="entry name" value="FRAS1_ECM"/>
</dbReference>
<dbReference type="EMBL" id="JANUHB010000022">
    <property type="protein sequence ID" value="MCS0810854.1"/>
    <property type="molecule type" value="Genomic_DNA"/>
</dbReference>
<dbReference type="InterPro" id="IPR010221">
    <property type="entry name" value="VCBS_dom"/>
</dbReference>
<gene>
    <name evidence="4" type="ORF">NX774_23290</name>
</gene>
<dbReference type="Gene3D" id="2.60.40.3440">
    <property type="match status" value="1"/>
</dbReference>
<feature type="non-terminal residue" evidence="4">
    <location>
        <position position="1"/>
    </location>
</feature>
<evidence type="ECO:0000313" key="5">
    <source>
        <dbReference type="Proteomes" id="UP001206126"/>
    </source>
</evidence>
<comment type="caution">
    <text evidence="4">The sequence shown here is derived from an EMBL/GenBank/DDBJ whole genome shotgun (WGS) entry which is preliminary data.</text>
</comment>
<dbReference type="Pfam" id="PF17963">
    <property type="entry name" value="Big_9"/>
    <property type="match status" value="1"/>
</dbReference>
<reference evidence="4 5" key="1">
    <citation type="submission" date="2022-08" db="EMBL/GenBank/DDBJ databases">
        <title>Reclassification of Massilia species as members of the genera Telluria, Duganella, Pseudoduganella, Mokoshia gen. nov. and Zemynaea gen. nov. using orthogonal and non-orthogonal genome-based approaches.</title>
        <authorList>
            <person name="Bowman J.P."/>
        </authorList>
    </citation>
    <scope>NUCLEOTIDE SEQUENCE [LARGE SCALE GENOMIC DNA]</scope>
    <source>
        <strain evidence="4 5">JCM 31605</strain>
    </source>
</reference>
<dbReference type="NCBIfam" id="TIGR01965">
    <property type="entry name" value="VCBS_repeat"/>
    <property type="match status" value="1"/>
</dbReference>
<accession>A0ABT2DHZ5</accession>
<dbReference type="Proteomes" id="UP001206126">
    <property type="component" value="Unassembled WGS sequence"/>
</dbReference>
<keyword evidence="1" id="KW-0732">Signal</keyword>
<organism evidence="4 5">
    <name type="scientific">Massilia agilis</name>
    <dbReference type="NCBI Taxonomy" id="1811226"/>
    <lineage>
        <taxon>Bacteria</taxon>
        <taxon>Pseudomonadati</taxon>
        <taxon>Pseudomonadota</taxon>
        <taxon>Betaproteobacteria</taxon>
        <taxon>Burkholderiales</taxon>
        <taxon>Oxalobacteraceae</taxon>
        <taxon>Telluria group</taxon>
        <taxon>Massilia</taxon>
    </lineage>
</organism>
<evidence type="ECO:0000313" key="4">
    <source>
        <dbReference type="EMBL" id="MCS0810854.1"/>
    </source>
</evidence>
<evidence type="ECO:0000256" key="1">
    <source>
        <dbReference type="ARBA" id="ARBA00022729"/>
    </source>
</evidence>
<dbReference type="InterPro" id="IPR039005">
    <property type="entry name" value="CSPG_rpt"/>
</dbReference>
<name>A0ABT2DHZ5_9BURK</name>
<dbReference type="PANTHER" id="PTHR45739">
    <property type="entry name" value="MATRIX PROTEIN, PUTATIVE-RELATED"/>
    <property type="match status" value="1"/>
</dbReference>
<dbReference type="PANTHER" id="PTHR45739:SF8">
    <property type="entry name" value="FRAS1-RELATED EXTRACELLULAR MATRIX PROTEIN 1"/>
    <property type="match status" value="1"/>
</dbReference>
<sequence length="220" mass="22473">TAEINLGHLRFVPVADANGDPYTTFTYKVYDNASAASSDATMTVKVTPVNDLPVGADGSITTNEDTEATGNLPAATDVEHDAITYAVGTGPTHGTLVLNANGSYEYTPTANYNGPDAFTYTVSDGSGSNTYNVSITVNPVNDAPVLAVSPVTVGQGATITLSTSYLNATDVDTGNGSLTYTVTSAPGKGTIKVNGTAATSFTQQDVIDGKVSYTANSYGS</sequence>
<evidence type="ECO:0000256" key="3">
    <source>
        <dbReference type="ARBA" id="ARBA00023180"/>
    </source>
</evidence>
<feature type="non-terminal residue" evidence="4">
    <location>
        <position position="220"/>
    </location>
</feature>
<dbReference type="RefSeq" id="WP_258824683.1">
    <property type="nucleotide sequence ID" value="NZ_JANUHB010000022.1"/>
</dbReference>
<dbReference type="PROSITE" id="PS51854">
    <property type="entry name" value="CSPG"/>
    <property type="match status" value="1"/>
</dbReference>
<evidence type="ECO:0000256" key="2">
    <source>
        <dbReference type="ARBA" id="ARBA00022737"/>
    </source>
</evidence>
<proteinExistence type="predicted"/>
<keyword evidence="3" id="KW-0325">Glycoprotein</keyword>
<dbReference type="Pfam" id="PF16184">
    <property type="entry name" value="Cadherin_3"/>
    <property type="match status" value="1"/>
</dbReference>
<dbReference type="NCBIfam" id="NF012211">
    <property type="entry name" value="tand_rpt_95"/>
    <property type="match status" value="1"/>
</dbReference>
<keyword evidence="2" id="KW-0677">Repeat</keyword>
<protein>
    <submittedName>
        <fullName evidence="4">Ig-like domain-containing protein</fullName>
    </submittedName>
</protein>